<proteinExistence type="inferred from homology"/>
<dbReference type="PANTHER" id="PTHR13847:SF280">
    <property type="entry name" value="D-AMINO ACID DEHYDROGENASE"/>
    <property type="match status" value="1"/>
</dbReference>
<keyword evidence="2" id="KW-0560">Oxidoreductase</keyword>
<evidence type="ECO:0000256" key="3">
    <source>
        <dbReference type="SAM" id="MobiDB-lite"/>
    </source>
</evidence>
<dbReference type="InterPro" id="IPR006076">
    <property type="entry name" value="FAD-dep_OxRdtase"/>
</dbReference>
<dbReference type="GO" id="GO:0005886">
    <property type="term" value="C:plasma membrane"/>
    <property type="evidence" value="ECO:0007669"/>
    <property type="project" value="TreeGrafter"/>
</dbReference>
<sequence>MRIAIIGAGVAGVCSAYELAAAGHQVTVFERRGSVAAEGSFATGGHIAPALMLPWLAPAFPRPGAGPLGWQWQRWRQQRKPATQEAQDRLLQLARFSFERLQALRRHLQLDHERAEGQLVLLRQDKDQKAIQAGLERLQRLELPHRLLDAAQCLALEPGLNPEIALHGGVQLGVGEVGNTRQFCHLLRSEAQRLGARFRFHTTVRSLEAGAPTRLVHEYTPTDEQLGSSPRRNEPQEAGDTQPAPLGPQEERFDAVLVCAGTGAAPLLKALGLKPRWRELHTLSITAPLRVLEAHPHLGPAAGLLDWQRQIGIARIGQRVRVSSLPRPHALELKASTLAPLHETLNDWFPGAMQAGQVQKWQGSHLVLDDGLPVLGASGQPGIWLNLGQQSLAHSGWTLACGAAAVLAHQISGKTASEVQGSELPDIRGLDITRSA</sequence>
<accession>A0A2N8KVL0</accession>
<dbReference type="EMBL" id="POSP01000003">
    <property type="protein sequence ID" value="PND37504.1"/>
    <property type="molecule type" value="Genomic_DNA"/>
</dbReference>
<dbReference type="GO" id="GO:0005737">
    <property type="term" value="C:cytoplasm"/>
    <property type="evidence" value="ECO:0007669"/>
    <property type="project" value="TreeGrafter"/>
</dbReference>
<dbReference type="SUPFAM" id="SSF51905">
    <property type="entry name" value="FAD/NAD(P)-binding domain"/>
    <property type="match status" value="1"/>
</dbReference>
<reference evidence="5 6" key="1">
    <citation type="submission" date="2018-01" db="EMBL/GenBank/DDBJ databases">
        <title>Draft genome sequence of Paucibacter aquatile CR182 isolated from freshwater of the Nakdong River.</title>
        <authorList>
            <person name="Choi A."/>
            <person name="Chung E.J."/>
        </authorList>
    </citation>
    <scope>NUCLEOTIDE SEQUENCE [LARGE SCALE GENOMIC DNA]</scope>
    <source>
        <strain evidence="5 6">CR182</strain>
    </source>
</reference>
<evidence type="ECO:0000259" key="4">
    <source>
        <dbReference type="Pfam" id="PF01266"/>
    </source>
</evidence>
<dbReference type="OrthoDB" id="18526at2"/>
<dbReference type="RefSeq" id="WP_102767422.1">
    <property type="nucleotide sequence ID" value="NZ_POSP01000003.1"/>
</dbReference>
<comment type="similarity">
    <text evidence="1">Belongs to the DadA oxidoreductase family.</text>
</comment>
<comment type="caution">
    <text evidence="5">The sequence shown here is derived from an EMBL/GenBank/DDBJ whole genome shotgun (WGS) entry which is preliminary data.</text>
</comment>
<dbReference type="PANTHER" id="PTHR13847">
    <property type="entry name" value="SARCOSINE DEHYDROGENASE-RELATED"/>
    <property type="match status" value="1"/>
</dbReference>
<dbReference type="GO" id="GO:0055130">
    <property type="term" value="P:D-alanine catabolic process"/>
    <property type="evidence" value="ECO:0007669"/>
    <property type="project" value="TreeGrafter"/>
</dbReference>
<dbReference type="Pfam" id="PF01266">
    <property type="entry name" value="DAO"/>
    <property type="match status" value="1"/>
</dbReference>
<keyword evidence="6" id="KW-1185">Reference proteome</keyword>
<dbReference type="GO" id="GO:0008718">
    <property type="term" value="F:D-amino-acid dehydrogenase activity"/>
    <property type="evidence" value="ECO:0007669"/>
    <property type="project" value="TreeGrafter"/>
</dbReference>
<evidence type="ECO:0000313" key="5">
    <source>
        <dbReference type="EMBL" id="PND37504.1"/>
    </source>
</evidence>
<evidence type="ECO:0000256" key="1">
    <source>
        <dbReference type="ARBA" id="ARBA00009410"/>
    </source>
</evidence>
<feature type="domain" description="FAD dependent oxidoreductase" evidence="4">
    <location>
        <begin position="2"/>
        <end position="409"/>
    </location>
</feature>
<dbReference type="Gene3D" id="3.30.9.10">
    <property type="entry name" value="D-Amino Acid Oxidase, subunit A, domain 2"/>
    <property type="match status" value="2"/>
</dbReference>
<dbReference type="InterPro" id="IPR036188">
    <property type="entry name" value="FAD/NAD-bd_sf"/>
</dbReference>
<dbReference type="Gene3D" id="3.50.50.60">
    <property type="entry name" value="FAD/NAD(P)-binding domain"/>
    <property type="match status" value="3"/>
</dbReference>
<evidence type="ECO:0000313" key="6">
    <source>
        <dbReference type="Proteomes" id="UP000235916"/>
    </source>
</evidence>
<protein>
    <submittedName>
        <fullName evidence="5">Amino acid dehydrogenase</fullName>
    </submittedName>
</protein>
<gene>
    <name evidence="5" type="ORF">C1O66_08165</name>
</gene>
<name>A0A2N8KVL0_9BURK</name>
<organism evidence="5 6">
    <name type="scientific">Kinneretia aquatilis</name>
    <dbReference type="NCBI Taxonomy" id="2070761"/>
    <lineage>
        <taxon>Bacteria</taxon>
        <taxon>Pseudomonadati</taxon>
        <taxon>Pseudomonadota</taxon>
        <taxon>Betaproteobacteria</taxon>
        <taxon>Burkholderiales</taxon>
        <taxon>Sphaerotilaceae</taxon>
        <taxon>Roseateles</taxon>
    </lineage>
</organism>
<dbReference type="Proteomes" id="UP000235916">
    <property type="component" value="Unassembled WGS sequence"/>
</dbReference>
<feature type="region of interest" description="Disordered" evidence="3">
    <location>
        <begin position="212"/>
        <end position="247"/>
    </location>
</feature>
<dbReference type="AlphaFoldDB" id="A0A2N8KVL0"/>
<evidence type="ECO:0000256" key="2">
    <source>
        <dbReference type="ARBA" id="ARBA00023002"/>
    </source>
</evidence>